<reference evidence="11" key="1">
    <citation type="submission" date="2015-03" db="EMBL/GenBank/DDBJ databases">
        <authorList>
            <person name="Urmite Genomes"/>
        </authorList>
    </citation>
    <scope>NUCLEOTIDE SEQUENCE [LARGE SCALE GENOMIC DNA]</scope>
    <source>
        <strain evidence="11">Arc-Hr</strain>
    </source>
</reference>
<dbReference type="EC" id="3.5.3.8" evidence="6"/>
<evidence type="ECO:0000313" key="11">
    <source>
        <dbReference type="Proteomes" id="UP000198902"/>
    </source>
</evidence>
<dbReference type="RefSeq" id="WP_089781776.1">
    <property type="nucleotide sequence ID" value="NZ_CABLRR010000007.1"/>
</dbReference>
<dbReference type="EMBL" id="CSTE01000007">
    <property type="protein sequence ID" value="CQR53975.1"/>
    <property type="molecule type" value="Genomic_DNA"/>
</dbReference>
<dbReference type="PROSITE" id="PS51409">
    <property type="entry name" value="ARGINASE_2"/>
    <property type="match status" value="1"/>
</dbReference>
<evidence type="ECO:0000256" key="4">
    <source>
        <dbReference type="ARBA" id="ARBA00022808"/>
    </source>
</evidence>
<keyword evidence="11" id="KW-1185">Reference proteome</keyword>
<protein>
    <recommendedName>
        <fullName evidence="6">Formimidoylglutamase</fullName>
        <ecNumber evidence="6">3.5.3.8</ecNumber>
    </recommendedName>
</protein>
<reference evidence="10" key="2">
    <citation type="submission" date="2015-03" db="EMBL/GenBank/DDBJ databases">
        <authorList>
            <person name="Urmite Genomes Urmite Genomes"/>
        </authorList>
    </citation>
    <scope>NUCLEOTIDE SEQUENCE [LARGE SCALE GENOMIC DNA]</scope>
    <source>
        <strain evidence="10">Arc-Hr</strain>
    </source>
</reference>
<dbReference type="GO" id="GO:0019556">
    <property type="term" value="P:L-histidine catabolic process to glutamate and formamide"/>
    <property type="evidence" value="ECO:0007669"/>
    <property type="project" value="UniProtKB-UniRule"/>
</dbReference>
<evidence type="ECO:0000256" key="7">
    <source>
        <dbReference type="RuleBase" id="RU003684"/>
    </source>
</evidence>
<dbReference type="PROSITE" id="PS01053">
    <property type="entry name" value="ARGINASE_1"/>
    <property type="match status" value="1"/>
</dbReference>
<evidence type="ECO:0000256" key="2">
    <source>
        <dbReference type="ARBA" id="ARBA00022723"/>
    </source>
</evidence>
<dbReference type="InterPro" id="IPR020855">
    <property type="entry name" value="Ureohydrolase_Mn_BS"/>
</dbReference>
<evidence type="ECO:0000256" key="1">
    <source>
        <dbReference type="ARBA" id="ARBA00009227"/>
    </source>
</evidence>
<keyword evidence="5" id="KW-0464">Manganese</keyword>
<dbReference type="PIRSF" id="PIRSF036979">
    <property type="entry name" value="Arginase"/>
    <property type="match status" value="1"/>
</dbReference>
<dbReference type="CDD" id="cd09990">
    <property type="entry name" value="Agmatinase-like"/>
    <property type="match status" value="1"/>
</dbReference>
<dbReference type="InterPro" id="IPR006035">
    <property type="entry name" value="Ureohydrolase"/>
</dbReference>
<dbReference type="Proteomes" id="UP000198902">
    <property type="component" value="Unassembled WGS sequence"/>
</dbReference>
<name>A0A0D6JXW1_9EURY</name>
<dbReference type="GO" id="GO:0033389">
    <property type="term" value="P:putrescine biosynthetic process from arginine, via agmatine"/>
    <property type="evidence" value="ECO:0007669"/>
    <property type="project" value="TreeGrafter"/>
</dbReference>
<dbReference type="GO" id="GO:0050415">
    <property type="term" value="F:formimidoylglutamase activity"/>
    <property type="evidence" value="ECO:0007669"/>
    <property type="project" value="UniProtKB-UniRule"/>
</dbReference>
<accession>A0A0D6JXW1</accession>
<evidence type="ECO:0000313" key="10">
    <source>
        <dbReference type="EMBL" id="CQR54056.1"/>
    </source>
</evidence>
<evidence type="ECO:0000256" key="6">
    <source>
        <dbReference type="NCBIfam" id="TIGR01227"/>
    </source>
</evidence>
<proteinExistence type="inferred from homology"/>
<dbReference type="PANTHER" id="PTHR11358">
    <property type="entry name" value="ARGINASE/AGMATINASE"/>
    <property type="match status" value="1"/>
</dbReference>
<dbReference type="GO" id="GO:0008783">
    <property type="term" value="F:agmatinase activity"/>
    <property type="evidence" value="ECO:0007669"/>
    <property type="project" value="TreeGrafter"/>
</dbReference>
<evidence type="ECO:0000256" key="8">
    <source>
        <dbReference type="SAM" id="MobiDB-lite"/>
    </source>
</evidence>
<keyword evidence="4" id="KW-0369">Histidine metabolism</keyword>
<evidence type="ECO:0000256" key="3">
    <source>
        <dbReference type="ARBA" id="ARBA00022801"/>
    </source>
</evidence>
<dbReference type="NCBIfam" id="TIGR01227">
    <property type="entry name" value="hutG"/>
    <property type="match status" value="1"/>
</dbReference>
<organism evidence="10 11">
    <name type="scientific">Haloferax massiliensis</name>
    <dbReference type="NCBI Taxonomy" id="1476858"/>
    <lineage>
        <taxon>Archaea</taxon>
        <taxon>Methanobacteriati</taxon>
        <taxon>Methanobacteriota</taxon>
        <taxon>Stenosarchaea group</taxon>
        <taxon>Halobacteria</taxon>
        <taxon>Halobacteriales</taxon>
        <taxon>Haloferacaceae</taxon>
        <taxon>Haloferax</taxon>
    </lineage>
</organism>
<comment type="similarity">
    <text evidence="1">Belongs to the arginase family. Agmatinase subfamily.</text>
</comment>
<feature type="region of interest" description="Disordered" evidence="8">
    <location>
        <begin position="1"/>
        <end position="24"/>
    </location>
</feature>
<dbReference type="SUPFAM" id="SSF52768">
    <property type="entry name" value="Arginase/deacetylase"/>
    <property type="match status" value="1"/>
</dbReference>
<dbReference type="EMBL" id="CSTE01000007">
    <property type="protein sequence ID" value="CQR54056.1"/>
    <property type="molecule type" value="Genomic_DNA"/>
</dbReference>
<dbReference type="GO" id="GO:0046872">
    <property type="term" value="F:metal ion binding"/>
    <property type="evidence" value="ECO:0007669"/>
    <property type="project" value="UniProtKB-KW"/>
</dbReference>
<dbReference type="InterPro" id="IPR023696">
    <property type="entry name" value="Ureohydrolase_dom_sf"/>
</dbReference>
<evidence type="ECO:0000256" key="5">
    <source>
        <dbReference type="ARBA" id="ARBA00023211"/>
    </source>
</evidence>
<dbReference type="OrthoDB" id="7186at2157"/>
<dbReference type="InterPro" id="IPR005923">
    <property type="entry name" value="HutG"/>
</dbReference>
<keyword evidence="2" id="KW-0479">Metal-binding</keyword>
<keyword evidence="3 7" id="KW-0378">Hydrolase</keyword>
<gene>
    <name evidence="10" type="primary">hutG_2</name>
    <name evidence="9" type="synonym">hutG_1</name>
    <name evidence="9" type="ORF">BN996_03878</name>
    <name evidence="10" type="ORF">BN996_03918</name>
</gene>
<dbReference type="Gene3D" id="3.40.800.10">
    <property type="entry name" value="Ureohydrolase domain"/>
    <property type="match status" value="1"/>
</dbReference>
<dbReference type="AlphaFoldDB" id="A0A0D6JXW1"/>
<dbReference type="Pfam" id="PF00491">
    <property type="entry name" value="Arginase"/>
    <property type="match status" value="1"/>
</dbReference>
<sequence length="316" mass="32793">MSLTDPPAWEGTSSDPNDEQFGRVVSPAEIEDAGDFRAVLVGEPYDGAVIGRRGAREAPAAIRRALAGVKTHHFDEGPVAGVADLGDLPVEAYNDADDPENHVADVQAVVADEAAAVYERGALPVFLGGDNSLTVGNVTPLLAGDDSVGVVSFDAHLDCREPADGPTSGTPYRQLFDAGLDRLAVVGARHFETSTAYADFLRDSGGTILTADEVGRGPVETADFALDALAACDRVFVSLDVDVLDQTAAPGASAPTPGGVTTRELFSMLRRVAADPRVVGFEVVECAPPLDDEDGRTVGAAARAVAHFLAGVVSRD</sequence>
<evidence type="ECO:0000313" key="9">
    <source>
        <dbReference type="EMBL" id="CQR53975.1"/>
    </source>
</evidence>
<dbReference type="PANTHER" id="PTHR11358:SF26">
    <property type="entry name" value="GUANIDINO ACID HYDROLASE, MITOCHONDRIAL"/>
    <property type="match status" value="1"/>
</dbReference>